<dbReference type="EMBL" id="JBJURJ010000008">
    <property type="protein sequence ID" value="MFM9329492.1"/>
    <property type="molecule type" value="Genomic_DNA"/>
</dbReference>
<comment type="caution">
    <text evidence="1">The sequence shown here is derived from an EMBL/GenBank/DDBJ whole genome shotgun (WGS) entry which is preliminary data.</text>
</comment>
<name>A0ACC7P2F7_9BACL</name>
<reference evidence="1" key="1">
    <citation type="submission" date="2024-12" db="EMBL/GenBank/DDBJ databases">
        <authorList>
            <person name="Wu N."/>
        </authorList>
    </citation>
    <scope>NUCLEOTIDE SEQUENCE</scope>
    <source>
        <strain evidence="1">P15</strain>
    </source>
</reference>
<protein>
    <submittedName>
        <fullName evidence="1">Uncharacterized protein</fullName>
    </submittedName>
</protein>
<proteinExistence type="predicted"/>
<organism evidence="1 2">
    <name type="scientific">Paenibacillus mesotrionivorans</name>
    <dbReference type="NCBI Taxonomy" id="3160968"/>
    <lineage>
        <taxon>Bacteria</taxon>
        <taxon>Bacillati</taxon>
        <taxon>Bacillota</taxon>
        <taxon>Bacilli</taxon>
        <taxon>Bacillales</taxon>
        <taxon>Paenibacillaceae</taxon>
        <taxon>Paenibacillus</taxon>
    </lineage>
</organism>
<keyword evidence="2" id="KW-1185">Reference proteome</keyword>
<evidence type="ECO:0000313" key="1">
    <source>
        <dbReference type="EMBL" id="MFM9329492.1"/>
    </source>
</evidence>
<sequence length="232" mass="26657">MTQRKTGIRPIFIARYLKDKNFRVRLSLYAGTCINLASSIFHLLACLFYSSIWFGAVAVYYIILTIIRFLLIRSVRFVSIMEIKDDKYIHEIRRYRDTGILLFGLNLAMISVIVQIIWQNKGYHYPGLVIYASAVYAFYSLTLAIINMVKYRKMDEPVFSAAKMLSFSAALMSILTLQTAMISRFGEDDSFRQIMNVTTGTIVSALVFIMAAYMIVRANQALKNHYTIVDNQ</sequence>
<gene>
    <name evidence="1" type="ORF">ACI1P1_14455</name>
</gene>
<dbReference type="Proteomes" id="UP001631969">
    <property type="component" value="Unassembled WGS sequence"/>
</dbReference>
<evidence type="ECO:0000313" key="2">
    <source>
        <dbReference type="Proteomes" id="UP001631969"/>
    </source>
</evidence>
<accession>A0ACC7P2F7</accession>